<protein>
    <submittedName>
        <fullName evidence="1">Uncharacterized protein</fullName>
    </submittedName>
</protein>
<dbReference type="RefSeq" id="WP_343944907.1">
    <property type="nucleotide sequence ID" value="NZ_BAAAHP010000187.1"/>
</dbReference>
<accession>A0ABP3YLA9</accession>
<comment type="caution">
    <text evidence="1">The sequence shown here is derived from an EMBL/GenBank/DDBJ whole genome shotgun (WGS) entry which is preliminary data.</text>
</comment>
<organism evidence="1 2">
    <name type="scientific">Pseudonocardia zijingensis</name>
    <dbReference type="NCBI Taxonomy" id="153376"/>
    <lineage>
        <taxon>Bacteria</taxon>
        <taxon>Bacillati</taxon>
        <taxon>Actinomycetota</taxon>
        <taxon>Actinomycetes</taxon>
        <taxon>Pseudonocardiales</taxon>
        <taxon>Pseudonocardiaceae</taxon>
        <taxon>Pseudonocardia</taxon>
    </lineage>
</organism>
<dbReference type="EMBL" id="BAAAHP010000187">
    <property type="protein sequence ID" value="GAA0897709.1"/>
    <property type="molecule type" value="Genomic_DNA"/>
</dbReference>
<proteinExistence type="predicted"/>
<reference evidence="2" key="1">
    <citation type="journal article" date="2019" name="Int. J. Syst. Evol. Microbiol.">
        <title>The Global Catalogue of Microorganisms (GCM) 10K type strain sequencing project: providing services to taxonomists for standard genome sequencing and annotation.</title>
        <authorList>
            <consortium name="The Broad Institute Genomics Platform"/>
            <consortium name="The Broad Institute Genome Sequencing Center for Infectious Disease"/>
            <person name="Wu L."/>
            <person name="Ma J."/>
        </authorList>
    </citation>
    <scope>NUCLEOTIDE SEQUENCE [LARGE SCALE GENOMIC DNA]</scope>
    <source>
        <strain evidence="2">JCM 11117</strain>
    </source>
</reference>
<sequence>MSAITIWFHDDREERERLGNEVIDHLAVLDAVIELVTSRRRSTTSPTCGLAGIAPQAPVARRSPAVSASKKHIGPSRKVAQAPTVEFSVGFVRDGVEETHEFTARPRFTYSDTLGLVKNQKDASALPFLDRMIRRSLVDSDGTPAKWQLELVDGQVVAPDGTEVELAEAQKFAAFEAGSSRRRWAHLMEADDDVEIEFEQIMQVFEYLTSEAANGRPTSRSSRS</sequence>
<name>A0ABP3YLA9_9PSEU</name>
<evidence type="ECO:0000313" key="1">
    <source>
        <dbReference type="EMBL" id="GAA0897709.1"/>
    </source>
</evidence>
<keyword evidence="2" id="KW-1185">Reference proteome</keyword>
<dbReference type="Proteomes" id="UP001499967">
    <property type="component" value="Unassembled WGS sequence"/>
</dbReference>
<evidence type="ECO:0000313" key="2">
    <source>
        <dbReference type="Proteomes" id="UP001499967"/>
    </source>
</evidence>
<gene>
    <name evidence="1" type="ORF">GCM10009559_58770</name>
</gene>